<dbReference type="EMBL" id="LODT01000001">
    <property type="protein sequence ID" value="KYR02834.1"/>
    <property type="molecule type" value="Genomic_DNA"/>
</dbReference>
<dbReference type="PANTHER" id="PTHR36127:SF5">
    <property type="entry name" value="COMM DOMAIN-CONTAINING PROTEIN"/>
    <property type="match status" value="1"/>
</dbReference>
<feature type="compositionally biased region" description="Polar residues" evidence="1">
    <location>
        <begin position="121"/>
        <end position="147"/>
    </location>
</feature>
<dbReference type="Proteomes" id="UP000076078">
    <property type="component" value="Unassembled WGS sequence"/>
</dbReference>
<protein>
    <recommendedName>
        <fullName evidence="2">Ras guanine nucleotide exchange factor glfB-like C-terminal domain-containing protein</fullName>
    </recommendedName>
</protein>
<feature type="region of interest" description="Disordered" evidence="1">
    <location>
        <begin position="1"/>
        <end position="37"/>
    </location>
</feature>
<dbReference type="STRING" id="361077.A0A152A9E4"/>
<gene>
    <name evidence="3" type="ORF">DLAC_00302</name>
</gene>
<proteinExistence type="predicted"/>
<feature type="domain" description="Ras guanine nucleotide exchange factor glfB-like C-terminal" evidence="2">
    <location>
        <begin position="224"/>
        <end position="394"/>
    </location>
</feature>
<dbReference type="OMA" id="LKVCHQK"/>
<feature type="compositionally biased region" description="Polar residues" evidence="1">
    <location>
        <begin position="99"/>
        <end position="109"/>
    </location>
</feature>
<evidence type="ECO:0000259" key="2">
    <source>
        <dbReference type="Pfam" id="PF24929"/>
    </source>
</evidence>
<dbReference type="InParanoid" id="A0A152A9E4"/>
<evidence type="ECO:0000313" key="3">
    <source>
        <dbReference type="EMBL" id="KYR02834.1"/>
    </source>
</evidence>
<feature type="region of interest" description="Disordered" evidence="1">
    <location>
        <begin position="99"/>
        <end position="188"/>
    </location>
</feature>
<reference evidence="3 4" key="1">
    <citation type="submission" date="2015-12" db="EMBL/GenBank/DDBJ databases">
        <title>Dictyostelia acquired genes for synthesis and detection of signals that induce cell-type specialization by lateral gene transfer from prokaryotes.</title>
        <authorList>
            <person name="Gloeckner G."/>
            <person name="Schaap P."/>
        </authorList>
    </citation>
    <scope>NUCLEOTIDE SEQUENCE [LARGE SCALE GENOMIC DNA]</scope>
    <source>
        <strain evidence="3 4">TK</strain>
    </source>
</reference>
<dbReference type="FunCoup" id="A0A152A9E4">
    <property type="interactions" value="374"/>
</dbReference>
<feature type="compositionally biased region" description="Low complexity" evidence="1">
    <location>
        <begin position="19"/>
        <end position="29"/>
    </location>
</feature>
<accession>A0A152A9E4</accession>
<dbReference type="PANTHER" id="PTHR36127">
    <property type="entry name" value="EXPRESSED PROTEIN"/>
    <property type="match status" value="1"/>
</dbReference>
<dbReference type="InterPro" id="IPR056651">
    <property type="entry name" value="GlfB-like_C"/>
</dbReference>
<feature type="compositionally biased region" description="Low complexity" evidence="1">
    <location>
        <begin position="157"/>
        <end position="186"/>
    </location>
</feature>
<evidence type="ECO:0000313" key="4">
    <source>
        <dbReference type="Proteomes" id="UP000076078"/>
    </source>
</evidence>
<dbReference type="Pfam" id="PF24929">
    <property type="entry name" value="GlfB_C"/>
    <property type="match status" value="1"/>
</dbReference>
<dbReference type="OrthoDB" id="15691at2759"/>
<sequence>MGICSSKQKYHGDIDKSQQLKAQPSQQQQEAINKKHQDEHKNNLNQVALNWKQNTYGIWKRPYDKLAIHTDIPRLGHKIEIIDKLDRLSSIHFVNLNQPSSQSKSTVIPTTTTTTTETSTNPSQDTNITATTSSTSPVQNGASENVSTPSSPKEPETTTTTTTTPSNSNTTENTTTTTTLENSNTPKLEEESFISFSDIQATLSDSNRYTSLTTLTSTGMLTTSQVLRKEEVVLQVLSGLTYLLDGEEKEKMVRDQFPLYIKSNGGDLSQQLLGFLAVIGENSRVMSLLKVCHQKVILPSYYFIKSNLIEELQFRDKRGSWKMRIIVESDQSIIATHCKRQQSTIGTENDPEFEFEWALSILFDKDMNISNLKVNIVDLIISPNITTERKQIIQRAFSDLQNETQTTNQSPIFPMALNKIDQ</sequence>
<keyword evidence="4" id="KW-1185">Reference proteome</keyword>
<organism evidence="3 4">
    <name type="scientific">Tieghemostelium lacteum</name>
    <name type="common">Slime mold</name>
    <name type="synonym">Dictyostelium lacteum</name>
    <dbReference type="NCBI Taxonomy" id="361077"/>
    <lineage>
        <taxon>Eukaryota</taxon>
        <taxon>Amoebozoa</taxon>
        <taxon>Evosea</taxon>
        <taxon>Eumycetozoa</taxon>
        <taxon>Dictyostelia</taxon>
        <taxon>Dictyosteliales</taxon>
        <taxon>Raperosteliaceae</taxon>
        <taxon>Tieghemostelium</taxon>
    </lineage>
</organism>
<feature type="compositionally biased region" description="Low complexity" evidence="1">
    <location>
        <begin position="110"/>
        <end position="120"/>
    </location>
</feature>
<name>A0A152A9E4_TIELA</name>
<dbReference type="AlphaFoldDB" id="A0A152A9E4"/>
<evidence type="ECO:0000256" key="1">
    <source>
        <dbReference type="SAM" id="MobiDB-lite"/>
    </source>
</evidence>
<comment type="caution">
    <text evidence="3">The sequence shown here is derived from an EMBL/GenBank/DDBJ whole genome shotgun (WGS) entry which is preliminary data.</text>
</comment>